<reference evidence="2" key="2">
    <citation type="submission" date="2017-11" db="EMBL/GenBank/DDBJ databases">
        <title>PacBio sequencing of new strain of the secondary endosymbiont Candidatus Hamiltonella defensa.</title>
        <authorList>
            <person name="Strand M.R."/>
            <person name="Oliver K."/>
        </authorList>
    </citation>
    <scope>NUCLEOTIDE SEQUENCE [LARGE SCALE GENOMIC DNA]</scope>
    <source>
        <strain evidence="2">A2C</strain>
    </source>
</reference>
<sequence>MIEMAVGDTTIRSTHIYQGIMRMKITGVVFLLCMLSGCAGQHNALSPISGPLEPVNNGLGVKDVH</sequence>
<evidence type="ECO:0000313" key="1">
    <source>
        <dbReference type="EMBL" id="ATW29813.1"/>
    </source>
</evidence>
<protein>
    <recommendedName>
        <fullName evidence="3">Conjugal transfer protein</fullName>
    </recommendedName>
</protein>
<evidence type="ECO:0008006" key="3">
    <source>
        <dbReference type="Google" id="ProtNLM"/>
    </source>
</evidence>
<dbReference type="Proteomes" id="UP000230008">
    <property type="component" value="Chromosome"/>
</dbReference>
<proteinExistence type="predicted"/>
<accession>A0A2D3T2B0</accession>
<gene>
    <name evidence="1" type="ORF">BJP41_05090</name>
</gene>
<dbReference type="AlphaFoldDB" id="A0A2D3T2B0"/>
<reference evidence="2" key="1">
    <citation type="submission" date="2016-10" db="EMBL/GenBank/DDBJ databases">
        <authorList>
            <person name="Chevignon G."/>
        </authorList>
    </citation>
    <scope>NUCLEOTIDE SEQUENCE [LARGE SCALE GENOMIC DNA]</scope>
    <source>
        <strain evidence="2">A2C</strain>
    </source>
</reference>
<organism evidence="1 2">
    <name type="scientific">Candidatus Williamhamiltonella defendens</name>
    <dbReference type="NCBI Taxonomy" id="138072"/>
    <lineage>
        <taxon>Bacteria</taxon>
        <taxon>Pseudomonadati</taxon>
        <taxon>Pseudomonadota</taxon>
        <taxon>Gammaproteobacteria</taxon>
        <taxon>Enterobacterales</taxon>
        <taxon>Enterobacteriaceae</taxon>
        <taxon>aphid secondary symbionts</taxon>
        <taxon>Candidatus Williamhamiltonella</taxon>
    </lineage>
</organism>
<evidence type="ECO:0000313" key="2">
    <source>
        <dbReference type="Proteomes" id="UP000230008"/>
    </source>
</evidence>
<dbReference type="EMBL" id="CP017606">
    <property type="protein sequence ID" value="ATW29813.1"/>
    <property type="molecule type" value="Genomic_DNA"/>
</dbReference>
<name>A0A2D3T2B0_9ENTR</name>